<evidence type="ECO:0000313" key="2">
    <source>
        <dbReference type="EMBL" id="GAA1674549.1"/>
    </source>
</evidence>
<dbReference type="Gene3D" id="3.30.2140.10">
    <property type="entry name" value="Arylamine N-acetyltransferase"/>
    <property type="match status" value="1"/>
</dbReference>
<dbReference type="InterPro" id="IPR038765">
    <property type="entry name" value="Papain-like_cys_pep_sf"/>
</dbReference>
<evidence type="ECO:0000256" key="1">
    <source>
        <dbReference type="ARBA" id="ARBA00006547"/>
    </source>
</evidence>
<reference evidence="3" key="1">
    <citation type="journal article" date="2019" name="Int. J. Syst. Evol. Microbiol.">
        <title>The Global Catalogue of Microorganisms (GCM) 10K type strain sequencing project: providing services to taxonomists for standard genome sequencing and annotation.</title>
        <authorList>
            <consortium name="The Broad Institute Genomics Platform"/>
            <consortium name="The Broad Institute Genome Sequencing Center for Infectious Disease"/>
            <person name="Wu L."/>
            <person name="Ma J."/>
        </authorList>
    </citation>
    <scope>NUCLEOTIDE SEQUENCE [LARGE SCALE GENOMIC DNA]</scope>
    <source>
        <strain evidence="3">JCM 14718</strain>
    </source>
</reference>
<accession>A0ABP4SMP1</accession>
<protein>
    <submittedName>
        <fullName evidence="2">Arylamine N-acetyltransferase</fullName>
    </submittedName>
</protein>
<name>A0ABP4SMP1_9ACTN</name>
<dbReference type="Proteomes" id="UP001500618">
    <property type="component" value="Unassembled WGS sequence"/>
</dbReference>
<evidence type="ECO:0000313" key="3">
    <source>
        <dbReference type="Proteomes" id="UP001500618"/>
    </source>
</evidence>
<dbReference type="SUPFAM" id="SSF54001">
    <property type="entry name" value="Cysteine proteinases"/>
    <property type="match status" value="1"/>
</dbReference>
<dbReference type="PANTHER" id="PTHR11786:SF0">
    <property type="entry name" value="ARYLAMINE N-ACETYLTRANSFERASE 4-RELATED"/>
    <property type="match status" value="1"/>
</dbReference>
<dbReference type="Gene3D" id="2.40.128.150">
    <property type="entry name" value="Cysteine proteinases"/>
    <property type="match status" value="1"/>
</dbReference>
<comment type="similarity">
    <text evidence="1">Belongs to the arylamine N-acetyltransferase family.</text>
</comment>
<dbReference type="PANTHER" id="PTHR11786">
    <property type="entry name" value="N-HYDROXYARYLAMINE O-ACETYLTRANSFERASE"/>
    <property type="match status" value="1"/>
</dbReference>
<comment type="caution">
    <text evidence="2">The sequence shown here is derived from an EMBL/GenBank/DDBJ whole genome shotgun (WGS) entry which is preliminary data.</text>
</comment>
<dbReference type="InterPro" id="IPR001447">
    <property type="entry name" value="Arylamine_N-AcTrfase"/>
</dbReference>
<dbReference type="EMBL" id="BAAANY010000008">
    <property type="protein sequence ID" value="GAA1674549.1"/>
    <property type="molecule type" value="Genomic_DNA"/>
</dbReference>
<dbReference type="Pfam" id="PF00797">
    <property type="entry name" value="Acetyltransf_2"/>
    <property type="match status" value="1"/>
</dbReference>
<proteinExistence type="inferred from homology"/>
<sequence length="289" mass="32159">MGTDGIVEGYLRRLGVEHPGQPTLEALHALQTAHVERVAYEVIDIHLGRFARLDARRSAEQICRHHRGGYCYQLNGAFSLLLSQLGYDVQWHRGGVQTRGELSAPGVAIANHLALTVHGLPTPQCPSGVWFVDAGLGDGIHEPLPLHEGTYEQGPMTFGLRRSEVEPGGWRFDHDPRGSFVGFDMRMAPATVADFQERHEYLSTSPKSSFVRTFCVQRRDAGGVDTLTGCVLRRVDAHPDEPRTLDQRTDWFGVLADVFRLPLLDLSPADRDALWRDVHTAHESWLATA</sequence>
<gene>
    <name evidence="2" type="ORF">GCM10009765_24930</name>
</gene>
<keyword evidence="3" id="KW-1185">Reference proteome</keyword>
<organism evidence="2 3">
    <name type="scientific">Fodinicola feengrottensis</name>
    <dbReference type="NCBI Taxonomy" id="435914"/>
    <lineage>
        <taxon>Bacteria</taxon>
        <taxon>Bacillati</taxon>
        <taxon>Actinomycetota</taxon>
        <taxon>Actinomycetes</taxon>
        <taxon>Mycobacteriales</taxon>
        <taxon>Fodinicola</taxon>
    </lineage>
</organism>
<dbReference type="RefSeq" id="WP_344309952.1">
    <property type="nucleotide sequence ID" value="NZ_BAAANY010000008.1"/>
</dbReference>